<accession>A0A9D1R4M4</accession>
<dbReference type="SUPFAM" id="SSF51735">
    <property type="entry name" value="NAD(P)-binding Rossmann-fold domains"/>
    <property type="match status" value="1"/>
</dbReference>
<dbReference type="InterPro" id="IPR000683">
    <property type="entry name" value="Gfo/Idh/MocA-like_OxRdtase_N"/>
</dbReference>
<dbReference type="InterPro" id="IPR052515">
    <property type="entry name" value="Gfo/Idh/MocA_Oxidoreductase"/>
</dbReference>
<dbReference type="Pfam" id="PF01408">
    <property type="entry name" value="GFO_IDH_MocA"/>
    <property type="match status" value="1"/>
</dbReference>
<dbReference type="PANTHER" id="PTHR43249:SF1">
    <property type="entry name" value="D-GLUCOSIDE 3-DEHYDROGENASE"/>
    <property type="match status" value="1"/>
</dbReference>
<evidence type="ECO:0000313" key="4">
    <source>
        <dbReference type="Proteomes" id="UP000824265"/>
    </source>
</evidence>
<protein>
    <submittedName>
        <fullName evidence="3">Gfo/Idh/MocA family oxidoreductase</fullName>
    </submittedName>
</protein>
<dbReference type="AlphaFoldDB" id="A0A9D1R4M4"/>
<dbReference type="InterPro" id="IPR055170">
    <property type="entry name" value="GFO_IDH_MocA-like_dom"/>
</dbReference>
<sequence>MKKAVIAGYGNMGSKYADRIYKGQIEGLSLFGILCRNPKMQDKIRREMPQVKIFPHEDSMFEAAEEFDALIITTPHREHVRMAEKAKAAGLHVLCEKPLGITALECGRVVDGRKRLEGADGDGEPLVEAMIFNWRAREIYRQVKELLERQELGRLHHVLWTANFWYRPEYYHKMSAWRSTWNGEGGGLLLNQCQHLMDMWNWLFGQPSRVFARIRYGRYSSISVDDEATLLFSYENGMEGTFFSSTGDSPGTNRLEIHGDMGKLTVEDNRVLTFYKNASSTAQVSKTAEESNPVIPYVKESKEILQEKDEYLIVLQNFADTIQGKAVPLAGFSDGLRALENVNAAYLSDWTKQWVDIPCDESQYEKCLEVHCKAEKERERASDKE</sequence>
<dbReference type="InterPro" id="IPR036291">
    <property type="entry name" value="NAD(P)-bd_dom_sf"/>
</dbReference>
<dbReference type="SUPFAM" id="SSF55347">
    <property type="entry name" value="Glyceraldehyde-3-phosphate dehydrogenase-like, C-terminal domain"/>
    <property type="match status" value="1"/>
</dbReference>
<reference evidence="3" key="1">
    <citation type="journal article" date="2021" name="PeerJ">
        <title>Extensive microbial diversity within the chicken gut microbiome revealed by metagenomics and culture.</title>
        <authorList>
            <person name="Gilroy R."/>
            <person name="Ravi A."/>
            <person name="Getino M."/>
            <person name="Pursley I."/>
            <person name="Horton D.L."/>
            <person name="Alikhan N.F."/>
            <person name="Baker D."/>
            <person name="Gharbi K."/>
            <person name="Hall N."/>
            <person name="Watson M."/>
            <person name="Adriaenssens E.M."/>
            <person name="Foster-Nyarko E."/>
            <person name="Jarju S."/>
            <person name="Secka A."/>
            <person name="Antonio M."/>
            <person name="Oren A."/>
            <person name="Chaudhuri R.R."/>
            <person name="La Ragione R."/>
            <person name="Hildebrand F."/>
            <person name="Pallen M.J."/>
        </authorList>
    </citation>
    <scope>NUCLEOTIDE SEQUENCE</scope>
    <source>
        <strain evidence="3">CHK195-6426</strain>
    </source>
</reference>
<evidence type="ECO:0000259" key="1">
    <source>
        <dbReference type="Pfam" id="PF01408"/>
    </source>
</evidence>
<dbReference type="Gene3D" id="3.30.360.10">
    <property type="entry name" value="Dihydrodipicolinate Reductase, domain 2"/>
    <property type="match status" value="1"/>
</dbReference>
<feature type="domain" description="GFO/IDH/MocA-like oxidoreductase" evidence="2">
    <location>
        <begin position="140"/>
        <end position="264"/>
    </location>
</feature>
<feature type="domain" description="Gfo/Idh/MocA-like oxidoreductase N-terminal" evidence="1">
    <location>
        <begin position="3"/>
        <end position="111"/>
    </location>
</feature>
<dbReference type="GO" id="GO:0000166">
    <property type="term" value="F:nucleotide binding"/>
    <property type="evidence" value="ECO:0007669"/>
    <property type="project" value="InterPro"/>
</dbReference>
<reference evidence="3" key="2">
    <citation type="submission" date="2021-04" db="EMBL/GenBank/DDBJ databases">
        <authorList>
            <person name="Gilroy R."/>
        </authorList>
    </citation>
    <scope>NUCLEOTIDE SEQUENCE</scope>
    <source>
        <strain evidence="3">CHK195-6426</strain>
    </source>
</reference>
<evidence type="ECO:0000313" key="3">
    <source>
        <dbReference type="EMBL" id="HIW80844.1"/>
    </source>
</evidence>
<dbReference type="Proteomes" id="UP000824265">
    <property type="component" value="Unassembled WGS sequence"/>
</dbReference>
<dbReference type="Gene3D" id="3.40.50.720">
    <property type="entry name" value="NAD(P)-binding Rossmann-like Domain"/>
    <property type="match status" value="1"/>
</dbReference>
<dbReference type="EMBL" id="DXGH01000027">
    <property type="protein sequence ID" value="HIW80844.1"/>
    <property type="molecule type" value="Genomic_DNA"/>
</dbReference>
<proteinExistence type="predicted"/>
<dbReference type="PANTHER" id="PTHR43249">
    <property type="entry name" value="UDP-N-ACETYL-2-AMINO-2-DEOXY-D-GLUCURONATE OXIDASE"/>
    <property type="match status" value="1"/>
</dbReference>
<gene>
    <name evidence="3" type="ORF">H9742_04820</name>
</gene>
<organism evidence="3 4">
    <name type="scientific">Candidatus Acetatifactor stercoripullorum</name>
    <dbReference type="NCBI Taxonomy" id="2838414"/>
    <lineage>
        <taxon>Bacteria</taxon>
        <taxon>Bacillati</taxon>
        <taxon>Bacillota</taxon>
        <taxon>Clostridia</taxon>
        <taxon>Lachnospirales</taxon>
        <taxon>Lachnospiraceae</taxon>
        <taxon>Acetatifactor</taxon>
    </lineage>
</organism>
<dbReference type="Pfam" id="PF22725">
    <property type="entry name" value="GFO_IDH_MocA_C3"/>
    <property type="match status" value="1"/>
</dbReference>
<comment type="caution">
    <text evidence="3">The sequence shown here is derived from an EMBL/GenBank/DDBJ whole genome shotgun (WGS) entry which is preliminary data.</text>
</comment>
<name>A0A9D1R4M4_9FIRM</name>
<evidence type="ECO:0000259" key="2">
    <source>
        <dbReference type="Pfam" id="PF22725"/>
    </source>
</evidence>